<accession>A0A1G8ERK2</accession>
<name>A0A1G8ERK2_9BACI</name>
<dbReference type="AlphaFoldDB" id="A0A1G8ERK2"/>
<proteinExistence type="predicted"/>
<dbReference type="InterPro" id="IPR050583">
    <property type="entry name" value="Mycobacterial_A85_antigen"/>
</dbReference>
<dbReference type="STRING" id="568899.SAMN05192534_11035"/>
<dbReference type="Gene3D" id="3.40.50.1820">
    <property type="entry name" value="alpha/beta hydrolase"/>
    <property type="match status" value="1"/>
</dbReference>
<keyword evidence="2" id="KW-1185">Reference proteome</keyword>
<dbReference type="OrthoDB" id="9803578at2"/>
<protein>
    <submittedName>
        <fullName evidence="1">Enterochelin esterase</fullName>
    </submittedName>
</protein>
<dbReference type="Pfam" id="PF00756">
    <property type="entry name" value="Esterase"/>
    <property type="match status" value="1"/>
</dbReference>
<dbReference type="InterPro" id="IPR029058">
    <property type="entry name" value="AB_hydrolase_fold"/>
</dbReference>
<evidence type="ECO:0000313" key="2">
    <source>
        <dbReference type="Proteomes" id="UP000199163"/>
    </source>
</evidence>
<evidence type="ECO:0000313" key="1">
    <source>
        <dbReference type="EMBL" id="SDH72490.1"/>
    </source>
</evidence>
<dbReference type="EMBL" id="FNDK01000010">
    <property type="protein sequence ID" value="SDH72490.1"/>
    <property type="molecule type" value="Genomic_DNA"/>
</dbReference>
<dbReference type="SUPFAM" id="SSF53474">
    <property type="entry name" value="alpha/beta-Hydrolases"/>
    <property type="match status" value="1"/>
</dbReference>
<dbReference type="InterPro" id="IPR000801">
    <property type="entry name" value="Esterase-like"/>
</dbReference>
<organism evidence="1 2">
    <name type="scientific">Alteribacillus persepolensis</name>
    <dbReference type="NCBI Taxonomy" id="568899"/>
    <lineage>
        <taxon>Bacteria</taxon>
        <taxon>Bacillati</taxon>
        <taxon>Bacillota</taxon>
        <taxon>Bacilli</taxon>
        <taxon>Bacillales</taxon>
        <taxon>Bacillaceae</taxon>
        <taxon>Alteribacillus</taxon>
    </lineage>
</organism>
<reference evidence="1 2" key="1">
    <citation type="submission" date="2016-10" db="EMBL/GenBank/DDBJ databases">
        <authorList>
            <person name="de Groot N.N."/>
        </authorList>
    </citation>
    <scope>NUCLEOTIDE SEQUENCE [LARGE SCALE GENOMIC DNA]</scope>
    <source>
        <strain evidence="1 2">DSM 21632</strain>
    </source>
</reference>
<dbReference type="RefSeq" id="WP_091273392.1">
    <property type="nucleotide sequence ID" value="NZ_FNDK01000010.1"/>
</dbReference>
<dbReference type="PANTHER" id="PTHR48098:SF3">
    <property type="entry name" value="IRON(III) ENTEROBACTIN ESTERASE"/>
    <property type="match status" value="1"/>
</dbReference>
<dbReference type="Proteomes" id="UP000199163">
    <property type="component" value="Unassembled WGS sequence"/>
</dbReference>
<gene>
    <name evidence="1" type="ORF">SAMN05192534_11035</name>
</gene>
<sequence length="243" mass="28373">MNGSMTSVSFYSKLLEHTFDLFVYLPPHYNPLHTYHLAIAQDGRDYFQLGKIGRKMDAAIEEGARPTIVAGIPYPSVQTRRTWYHPGSNMHKIYMKCLVQELLPFLEQQYSTWRLPHGRMLMGDSLGATISLYTALTYPRTFSRVMMHSPYVNNHVLQTVRQSDSWHAFEMYHAIGTDETEVKTTAGDIEDFLTPNRQLHAVLKSGNARYHYHEFSGGHFWKYWEKDIPDALRFMFDIDKKRE</sequence>
<dbReference type="PANTHER" id="PTHR48098">
    <property type="entry name" value="ENTEROCHELIN ESTERASE-RELATED"/>
    <property type="match status" value="1"/>
</dbReference>